<feature type="domain" description="Schlafen AlbA-2" evidence="2">
    <location>
        <begin position="16"/>
        <end position="66"/>
    </location>
</feature>
<dbReference type="Gene3D" id="3.30.565.60">
    <property type="match status" value="1"/>
</dbReference>
<dbReference type="InterPro" id="IPR038475">
    <property type="entry name" value="RecG_C_sf"/>
</dbReference>
<evidence type="ECO:0000313" key="4">
    <source>
        <dbReference type="Proteomes" id="UP000019678"/>
    </source>
</evidence>
<dbReference type="eggNOG" id="COG2865">
    <property type="taxonomic scope" value="Bacteria"/>
</dbReference>
<name>A0A017SSQ0_9BACT</name>
<dbReference type="PANTHER" id="PTHR30595">
    <property type="entry name" value="GLPR-RELATED TRANSCRIPTIONAL REPRESSOR"/>
    <property type="match status" value="1"/>
</dbReference>
<evidence type="ECO:0000313" key="3">
    <source>
        <dbReference type="EMBL" id="EYE99993.1"/>
    </source>
</evidence>
<proteinExistence type="predicted"/>
<feature type="region of interest" description="Disordered" evidence="1">
    <location>
        <begin position="477"/>
        <end position="514"/>
    </location>
</feature>
<evidence type="ECO:0000259" key="2">
    <source>
        <dbReference type="Pfam" id="PF04326"/>
    </source>
</evidence>
<dbReference type="Pfam" id="PF04326">
    <property type="entry name" value="SLFN_AlbA_2"/>
    <property type="match status" value="1"/>
</dbReference>
<keyword evidence="4" id="KW-1185">Reference proteome</keyword>
<reference evidence="3 4" key="1">
    <citation type="submission" date="2013-05" db="EMBL/GenBank/DDBJ databases">
        <title>Genome assembly of Chondromyces apiculatus DSM 436.</title>
        <authorList>
            <person name="Sharma G."/>
            <person name="Khatri I."/>
            <person name="Kaur C."/>
            <person name="Mayilraj S."/>
            <person name="Subramanian S."/>
        </authorList>
    </citation>
    <scope>NUCLEOTIDE SEQUENCE [LARGE SCALE GENOMIC DNA]</scope>
    <source>
        <strain evidence="3 4">DSM 436</strain>
    </source>
</reference>
<dbReference type="OrthoDB" id="9789524at2"/>
<dbReference type="InterPro" id="IPR038461">
    <property type="entry name" value="Schlafen_AlbA_2_dom_sf"/>
</dbReference>
<dbReference type="Proteomes" id="UP000019678">
    <property type="component" value="Unassembled WGS sequence"/>
</dbReference>
<organism evidence="3 4">
    <name type="scientific">Chondromyces apiculatus DSM 436</name>
    <dbReference type="NCBI Taxonomy" id="1192034"/>
    <lineage>
        <taxon>Bacteria</taxon>
        <taxon>Pseudomonadati</taxon>
        <taxon>Myxococcota</taxon>
        <taxon>Polyangia</taxon>
        <taxon>Polyangiales</taxon>
        <taxon>Polyangiaceae</taxon>
        <taxon>Chondromyces</taxon>
    </lineage>
</organism>
<feature type="region of interest" description="Disordered" evidence="1">
    <location>
        <begin position="529"/>
        <end position="583"/>
    </location>
</feature>
<dbReference type="AlphaFoldDB" id="A0A017SSQ0"/>
<dbReference type="EMBL" id="ASRX01000151">
    <property type="protein sequence ID" value="EYE99993.1"/>
    <property type="molecule type" value="Genomic_DNA"/>
</dbReference>
<feature type="compositionally biased region" description="Polar residues" evidence="1">
    <location>
        <begin position="529"/>
        <end position="542"/>
    </location>
</feature>
<dbReference type="STRING" id="1192034.CAP_1851"/>
<protein>
    <recommendedName>
        <fullName evidence="2">Schlafen AlbA-2 domain-containing protein</fullName>
    </recommendedName>
</protein>
<evidence type="ECO:0000256" key="1">
    <source>
        <dbReference type="SAM" id="MobiDB-lite"/>
    </source>
</evidence>
<dbReference type="PANTHER" id="PTHR30595:SF6">
    <property type="entry name" value="SCHLAFEN ALBA-2 DOMAIN-CONTAINING PROTEIN"/>
    <property type="match status" value="1"/>
</dbReference>
<dbReference type="Gene3D" id="3.30.950.30">
    <property type="entry name" value="Schlafen, AAA domain"/>
    <property type="match status" value="1"/>
</dbReference>
<gene>
    <name evidence="3" type="ORF">CAP_1851</name>
</gene>
<dbReference type="InterPro" id="IPR007421">
    <property type="entry name" value="Schlafen_AlbA_2_dom"/>
</dbReference>
<accession>A0A017SSQ0</accession>
<feature type="compositionally biased region" description="Basic residues" evidence="1">
    <location>
        <begin position="543"/>
        <end position="555"/>
    </location>
</feature>
<dbReference type="Pfam" id="PF13749">
    <property type="entry name" value="HATPase_c_4"/>
    <property type="match status" value="1"/>
</dbReference>
<sequence length="599" mass="65587">MDPKAIQQRIQLGEDSRTALKSTAHGFDAKILARTIAAFANGRGGQIFVGVEDDGTPTGVDRPYRADSVFYMRDASMNREATREELIRLLQSQNVYHDETSLDGATRDDLDPAAIDTFLASLYEPDAAQRRDHYLQALKCIDPDGTPTVAGVLLFGKDPQRWLPDARISAVRVDGTVITGAFADRKEIAGPLFEQLDHALDFIPTPSHVVGMQRVDAGLSVPVLREALVNALAHRDYRAPSQVRLFVFSDRVEVVNPGILLSHLTLDSIRIAGISVRRNPILASQLARVRRTEDLALALPETMQEGLAVLGRLEGSTAIHFAYPAADVRPGSAPFIYGAAERLLEKFRAYAGGPEMRLIRYVGFRLQKKEPPRLDIREVFVPSNVDISFPAARLQPPVSSQHAPEAIPPWHLHADQSECVSLGSTEPTCAGKLRPNPLTRQAQICFWNRSAPAPAYSPWPATPSCSPASRWSIAPRAASRGTGCRPTSFSPVPSARPGRRRADHASRTSRPGQHICRQQIAVAALIQSHPSGGCSTESSGNSRGHHATGRAAPKRQRAECKTGGCLGTPTGRRPSRRYAASRNVRRRCTHHRCASYRQR</sequence>
<comment type="caution">
    <text evidence="3">The sequence shown here is derived from an EMBL/GenBank/DDBJ whole genome shotgun (WGS) entry which is preliminary data.</text>
</comment>